<feature type="transmembrane region" description="Helical" evidence="1">
    <location>
        <begin position="46"/>
        <end position="64"/>
    </location>
</feature>
<name>A0A8J5G0M5_ZINOF</name>
<dbReference type="PANTHER" id="PTHR46610:SF20">
    <property type="entry name" value="OS05G0181300 PROTEIN"/>
    <property type="match status" value="1"/>
</dbReference>
<feature type="transmembrane region" description="Helical" evidence="1">
    <location>
        <begin position="115"/>
        <end position="135"/>
    </location>
</feature>
<keyword evidence="1" id="KW-0472">Membrane</keyword>
<keyword evidence="1" id="KW-0812">Transmembrane</keyword>
<protein>
    <submittedName>
        <fullName evidence="2">Uncharacterized protein</fullName>
    </submittedName>
</protein>
<evidence type="ECO:0000313" key="2">
    <source>
        <dbReference type="EMBL" id="KAG6498753.1"/>
    </source>
</evidence>
<organism evidence="2 3">
    <name type="scientific">Zingiber officinale</name>
    <name type="common">Ginger</name>
    <name type="synonym">Amomum zingiber</name>
    <dbReference type="NCBI Taxonomy" id="94328"/>
    <lineage>
        <taxon>Eukaryota</taxon>
        <taxon>Viridiplantae</taxon>
        <taxon>Streptophyta</taxon>
        <taxon>Embryophyta</taxon>
        <taxon>Tracheophyta</taxon>
        <taxon>Spermatophyta</taxon>
        <taxon>Magnoliopsida</taxon>
        <taxon>Liliopsida</taxon>
        <taxon>Zingiberales</taxon>
        <taxon>Zingiberaceae</taxon>
        <taxon>Zingiber</taxon>
    </lineage>
</organism>
<proteinExistence type="predicted"/>
<dbReference type="InterPro" id="IPR045501">
    <property type="entry name" value="DUF6490"/>
</dbReference>
<dbReference type="Proteomes" id="UP000734854">
    <property type="component" value="Unassembled WGS sequence"/>
</dbReference>
<dbReference type="EMBL" id="JACMSC010000011">
    <property type="protein sequence ID" value="KAG6498753.1"/>
    <property type="molecule type" value="Genomic_DNA"/>
</dbReference>
<reference evidence="2 3" key="1">
    <citation type="submission" date="2020-08" db="EMBL/GenBank/DDBJ databases">
        <title>Plant Genome Project.</title>
        <authorList>
            <person name="Zhang R.-G."/>
        </authorList>
    </citation>
    <scope>NUCLEOTIDE SEQUENCE [LARGE SCALE GENOMIC DNA]</scope>
    <source>
        <tissue evidence="2">Rhizome</tissue>
    </source>
</reference>
<dbReference type="Pfam" id="PF20100">
    <property type="entry name" value="DUF6490"/>
    <property type="match status" value="1"/>
</dbReference>
<dbReference type="AlphaFoldDB" id="A0A8J5G0M5"/>
<keyword evidence="3" id="KW-1185">Reference proteome</keyword>
<sequence length="145" mass="15375">MEGECSNTFTKVARLASAISMRPLVAVSLTLNAAVSAYVARSDPPAMAFALFCYVDLLLLFLLLGKFERLMGQGAGGSPEEKARVRAAVWALSASLVLVFGWRASSEIGLWPVKLTIRAAAAVVAGGGFCGLVLFKEEAVHVEEK</sequence>
<evidence type="ECO:0000313" key="3">
    <source>
        <dbReference type="Proteomes" id="UP000734854"/>
    </source>
</evidence>
<gene>
    <name evidence="2" type="ORF">ZIOFF_038475</name>
</gene>
<keyword evidence="1" id="KW-1133">Transmembrane helix</keyword>
<dbReference type="PANTHER" id="PTHR46610">
    <property type="entry name" value="OS05G0181300 PROTEIN"/>
    <property type="match status" value="1"/>
</dbReference>
<accession>A0A8J5G0M5</accession>
<feature type="transmembrane region" description="Helical" evidence="1">
    <location>
        <begin position="21"/>
        <end position="40"/>
    </location>
</feature>
<feature type="transmembrane region" description="Helical" evidence="1">
    <location>
        <begin position="85"/>
        <end position="103"/>
    </location>
</feature>
<evidence type="ECO:0000256" key="1">
    <source>
        <dbReference type="SAM" id="Phobius"/>
    </source>
</evidence>
<comment type="caution">
    <text evidence="2">The sequence shown here is derived from an EMBL/GenBank/DDBJ whole genome shotgun (WGS) entry which is preliminary data.</text>
</comment>